<protein>
    <submittedName>
        <fullName evidence="2">Phytoene/squalene synthase family protein</fullName>
    </submittedName>
</protein>
<dbReference type="GO" id="GO:0016117">
    <property type="term" value="P:carotenoid biosynthetic process"/>
    <property type="evidence" value="ECO:0007669"/>
    <property type="project" value="UniProtKB-ARBA"/>
</dbReference>
<dbReference type="Gene3D" id="1.10.600.10">
    <property type="entry name" value="Farnesyl Diphosphate Synthase"/>
    <property type="match status" value="1"/>
</dbReference>
<dbReference type="Proteomes" id="UP000516093">
    <property type="component" value="Chromosome"/>
</dbReference>
<dbReference type="SFLD" id="SFLDG01212">
    <property type="entry name" value="Phytoene_synthase_like"/>
    <property type="match status" value="1"/>
</dbReference>
<keyword evidence="1" id="KW-0808">Transferase</keyword>
<dbReference type="PROSITE" id="PS01045">
    <property type="entry name" value="SQUALEN_PHYTOEN_SYN_2"/>
    <property type="match status" value="1"/>
</dbReference>
<dbReference type="CDD" id="cd00683">
    <property type="entry name" value="Trans_IPPS_HH"/>
    <property type="match status" value="1"/>
</dbReference>
<name>A0A7H0GVY7_9BACT</name>
<evidence type="ECO:0000313" key="3">
    <source>
        <dbReference type="Proteomes" id="UP000516093"/>
    </source>
</evidence>
<dbReference type="PANTHER" id="PTHR31480">
    <property type="entry name" value="BIFUNCTIONAL LYCOPENE CYCLASE/PHYTOENE SYNTHASE"/>
    <property type="match status" value="1"/>
</dbReference>
<dbReference type="InterPro" id="IPR033904">
    <property type="entry name" value="Trans_IPPS_HH"/>
</dbReference>
<organism evidence="2 3">
    <name type="scientific">Hymenobacter qilianensis</name>
    <dbReference type="NCBI Taxonomy" id="1385715"/>
    <lineage>
        <taxon>Bacteria</taxon>
        <taxon>Pseudomonadati</taxon>
        <taxon>Bacteroidota</taxon>
        <taxon>Cytophagia</taxon>
        <taxon>Cytophagales</taxon>
        <taxon>Hymenobacteraceae</taxon>
        <taxon>Hymenobacter</taxon>
    </lineage>
</organism>
<dbReference type="EMBL" id="CP060784">
    <property type="protein sequence ID" value="QNP52453.1"/>
    <property type="molecule type" value="Genomic_DNA"/>
</dbReference>
<dbReference type="SFLD" id="SFLDG01018">
    <property type="entry name" value="Squalene/Phytoene_Synthase_Lik"/>
    <property type="match status" value="1"/>
</dbReference>
<dbReference type="AlphaFoldDB" id="A0A7H0GVY7"/>
<dbReference type="KEGG" id="hqi:H9L05_01295"/>
<dbReference type="GO" id="GO:0004311">
    <property type="term" value="F:geranylgeranyl diphosphate synthase activity"/>
    <property type="evidence" value="ECO:0007669"/>
    <property type="project" value="InterPro"/>
</dbReference>
<proteinExistence type="predicted"/>
<dbReference type="InterPro" id="IPR044843">
    <property type="entry name" value="Trans_IPPS_bact-type"/>
</dbReference>
<dbReference type="InterPro" id="IPR002060">
    <property type="entry name" value="Squ/phyt_synthse"/>
</dbReference>
<evidence type="ECO:0000256" key="1">
    <source>
        <dbReference type="ARBA" id="ARBA00022679"/>
    </source>
</evidence>
<gene>
    <name evidence="2" type="ORF">H9L05_01295</name>
</gene>
<keyword evidence="3" id="KW-1185">Reference proteome</keyword>
<evidence type="ECO:0000313" key="2">
    <source>
        <dbReference type="EMBL" id="QNP52453.1"/>
    </source>
</evidence>
<dbReference type="GO" id="GO:0051996">
    <property type="term" value="F:squalene synthase [NAD(P)H] activity"/>
    <property type="evidence" value="ECO:0007669"/>
    <property type="project" value="InterPro"/>
</dbReference>
<dbReference type="SUPFAM" id="SSF48576">
    <property type="entry name" value="Terpenoid synthases"/>
    <property type="match status" value="1"/>
</dbReference>
<dbReference type="Pfam" id="PF00494">
    <property type="entry name" value="SQS_PSY"/>
    <property type="match status" value="1"/>
</dbReference>
<sequence>MGGSHSISPLRLSIALDHVALFDQTSLACSKLITKRYSTSFTLGIRTLDPRFHLPVYAVYGFVRWADEIVDTFHDHDKAALFADFRRQTYEALDTRFSLSPVLHAFQLMVHRYGIDREFIEAFLRSMEMDLEDRNYNQSLYNDYIYGSAEVVGLMCLRIFCEGDTALFDRLREPARRLGAAFQKINFLRDIRSDYEERGRVYFPGVSYEHFNDAVKRDIEADIRSDFEAGYAGIVQLPRSARLGVYLAYVYYLKLFHKIRQLPATQILGGRVRVPDNTKLLLLVGSYFRYRLRAI</sequence>
<reference evidence="2 3" key="1">
    <citation type="submission" date="2020-08" db="EMBL/GenBank/DDBJ databases">
        <title>Genome sequence of Hymenobacter qilianensis JCM 19763T.</title>
        <authorList>
            <person name="Hyun D.-W."/>
            <person name="Bae J.-W."/>
        </authorList>
    </citation>
    <scope>NUCLEOTIDE SEQUENCE [LARGE SCALE GENOMIC DNA]</scope>
    <source>
        <strain evidence="2 3">JCM 19763</strain>
    </source>
</reference>
<dbReference type="InterPro" id="IPR019845">
    <property type="entry name" value="Squalene/phytoene_synthase_CS"/>
</dbReference>
<dbReference type="InterPro" id="IPR008949">
    <property type="entry name" value="Isoprenoid_synthase_dom_sf"/>
</dbReference>
<dbReference type="SFLD" id="SFLDS00005">
    <property type="entry name" value="Isoprenoid_Synthase_Type_I"/>
    <property type="match status" value="1"/>
</dbReference>
<accession>A0A7H0GVY7</accession>